<keyword evidence="2" id="KW-1185">Reference proteome</keyword>
<evidence type="ECO:0000313" key="1">
    <source>
        <dbReference type="EMBL" id="GGJ97672.1"/>
    </source>
</evidence>
<gene>
    <name evidence="1" type="ORF">GCM10010123_29600</name>
</gene>
<proteinExistence type="predicted"/>
<name>A0A8J3BE76_9ACTN</name>
<reference evidence="1" key="2">
    <citation type="submission" date="2020-09" db="EMBL/GenBank/DDBJ databases">
        <authorList>
            <person name="Sun Q."/>
            <person name="Ohkuma M."/>
        </authorList>
    </citation>
    <scope>NUCLEOTIDE SEQUENCE</scope>
    <source>
        <strain evidence="1">JCM 3090</strain>
    </source>
</reference>
<comment type="caution">
    <text evidence="1">The sequence shown here is derived from an EMBL/GenBank/DDBJ whole genome shotgun (WGS) entry which is preliminary data.</text>
</comment>
<dbReference type="AlphaFoldDB" id="A0A8J3BE76"/>
<dbReference type="EMBL" id="BMQB01000006">
    <property type="protein sequence ID" value="GGJ97672.1"/>
    <property type="molecule type" value="Genomic_DNA"/>
</dbReference>
<accession>A0A8J3BE76</accession>
<organism evidence="1 2">
    <name type="scientific">Pilimelia anulata</name>
    <dbReference type="NCBI Taxonomy" id="53371"/>
    <lineage>
        <taxon>Bacteria</taxon>
        <taxon>Bacillati</taxon>
        <taxon>Actinomycetota</taxon>
        <taxon>Actinomycetes</taxon>
        <taxon>Micromonosporales</taxon>
        <taxon>Micromonosporaceae</taxon>
        <taxon>Pilimelia</taxon>
    </lineage>
</organism>
<evidence type="ECO:0000313" key="2">
    <source>
        <dbReference type="Proteomes" id="UP000649739"/>
    </source>
</evidence>
<sequence>MRVLIVALGAARRTAARAEAEAVRAAGGEASLFTHEPGAWTHELAAAGFPVHFRRELLWAGHWPQWIARLLVWRIPLFLLHRPAVGPLRAPLRRLGRAYQRRIAFPVQRRLVDRVHRRLWPAAAARLFAAHVAAGGYDAIIAADPHAILLLHDAVRADAAARRRARIAYSFDHLAVRGDA</sequence>
<protein>
    <submittedName>
        <fullName evidence="1">Uncharacterized protein</fullName>
    </submittedName>
</protein>
<reference evidence="1" key="1">
    <citation type="journal article" date="2014" name="Int. J. Syst. Evol. Microbiol.">
        <title>Complete genome sequence of Corynebacterium casei LMG S-19264T (=DSM 44701T), isolated from a smear-ripened cheese.</title>
        <authorList>
            <consortium name="US DOE Joint Genome Institute (JGI-PGF)"/>
            <person name="Walter F."/>
            <person name="Albersmeier A."/>
            <person name="Kalinowski J."/>
            <person name="Ruckert C."/>
        </authorList>
    </citation>
    <scope>NUCLEOTIDE SEQUENCE</scope>
    <source>
        <strain evidence="1">JCM 3090</strain>
    </source>
</reference>
<dbReference type="RefSeq" id="WP_189170737.1">
    <property type="nucleotide sequence ID" value="NZ_BMQB01000006.1"/>
</dbReference>
<dbReference type="Proteomes" id="UP000649739">
    <property type="component" value="Unassembled WGS sequence"/>
</dbReference>